<dbReference type="SMART" id="SM00421">
    <property type="entry name" value="HTH_LUXR"/>
    <property type="match status" value="1"/>
</dbReference>
<evidence type="ECO:0000256" key="3">
    <source>
        <dbReference type="ARBA" id="ARBA00023125"/>
    </source>
</evidence>
<dbReference type="EMBL" id="BAAARY010000001">
    <property type="protein sequence ID" value="GAA2512415.1"/>
    <property type="molecule type" value="Genomic_DNA"/>
</dbReference>
<dbReference type="Proteomes" id="UP001499978">
    <property type="component" value="Unassembled WGS sequence"/>
</dbReference>
<dbReference type="Pfam" id="PF00072">
    <property type="entry name" value="Response_reg"/>
    <property type="match status" value="1"/>
</dbReference>
<protein>
    <submittedName>
        <fullName evidence="8">Response regulator transcription factor</fullName>
    </submittedName>
</protein>
<dbReference type="CDD" id="cd17535">
    <property type="entry name" value="REC_NarL-like"/>
    <property type="match status" value="1"/>
</dbReference>
<evidence type="ECO:0000313" key="8">
    <source>
        <dbReference type="EMBL" id="GAA2512415.1"/>
    </source>
</evidence>
<dbReference type="RefSeq" id="WP_344167333.1">
    <property type="nucleotide sequence ID" value="NZ_BAAARY010000001.1"/>
</dbReference>
<dbReference type="PANTHER" id="PTHR43214:SF24">
    <property type="entry name" value="TRANSCRIPTIONAL REGULATORY PROTEIN NARL-RELATED"/>
    <property type="match status" value="1"/>
</dbReference>
<dbReference type="InterPro" id="IPR011006">
    <property type="entry name" value="CheY-like_superfamily"/>
</dbReference>
<evidence type="ECO:0000256" key="1">
    <source>
        <dbReference type="ARBA" id="ARBA00022553"/>
    </source>
</evidence>
<evidence type="ECO:0000256" key="5">
    <source>
        <dbReference type="PROSITE-ProRule" id="PRU00169"/>
    </source>
</evidence>
<dbReference type="SUPFAM" id="SSF46894">
    <property type="entry name" value="C-terminal effector domain of the bipartite response regulators"/>
    <property type="match status" value="1"/>
</dbReference>
<evidence type="ECO:0000259" key="7">
    <source>
        <dbReference type="PROSITE" id="PS50110"/>
    </source>
</evidence>
<evidence type="ECO:0000259" key="6">
    <source>
        <dbReference type="PROSITE" id="PS50043"/>
    </source>
</evidence>
<dbReference type="PRINTS" id="PR00038">
    <property type="entry name" value="HTHLUXR"/>
</dbReference>
<keyword evidence="2" id="KW-0805">Transcription regulation</keyword>
<feature type="domain" description="Response regulatory" evidence="7">
    <location>
        <begin position="5"/>
        <end position="122"/>
    </location>
</feature>
<comment type="caution">
    <text evidence="8">The sequence shown here is derived from an EMBL/GenBank/DDBJ whole genome shotgun (WGS) entry which is preliminary data.</text>
</comment>
<dbReference type="SUPFAM" id="SSF52172">
    <property type="entry name" value="CheY-like"/>
    <property type="match status" value="1"/>
</dbReference>
<name>A0ABN3N0S9_9ACTN</name>
<gene>
    <name evidence="8" type="ORF">GCM10010201_04640</name>
</gene>
<keyword evidence="9" id="KW-1185">Reference proteome</keyword>
<dbReference type="InterPro" id="IPR001789">
    <property type="entry name" value="Sig_transdc_resp-reg_receiver"/>
</dbReference>
<evidence type="ECO:0000313" key="9">
    <source>
        <dbReference type="Proteomes" id="UP001499978"/>
    </source>
</evidence>
<sequence>MRRSRVLIVDRRPAVRSALRTALAGADRLAVVGEAGGADDGQERVRELTPDVALVSVAGGPDGDGVSVVRRLLEVARPPRVLALTAYDDERAILRAVDAGAIGWLSRDAEPTELARAALAAANGESVSPAAPAGAGATGHVPAARWPVSAAPARRPGAATALTRRERQVLRLIGDGLPNAAVAAELFISQETARAHLASLFAKLGVDSRAAVAAEARRRGLIR</sequence>
<dbReference type="InterPro" id="IPR039420">
    <property type="entry name" value="WalR-like"/>
</dbReference>
<reference evidence="8 9" key="1">
    <citation type="journal article" date="2019" name="Int. J. Syst. Evol. Microbiol.">
        <title>The Global Catalogue of Microorganisms (GCM) 10K type strain sequencing project: providing services to taxonomists for standard genome sequencing and annotation.</title>
        <authorList>
            <consortium name="The Broad Institute Genomics Platform"/>
            <consortium name="The Broad Institute Genome Sequencing Center for Infectious Disease"/>
            <person name="Wu L."/>
            <person name="Ma J."/>
        </authorList>
    </citation>
    <scope>NUCLEOTIDE SEQUENCE [LARGE SCALE GENOMIC DNA]</scope>
    <source>
        <strain evidence="8 9">JCM 3367</strain>
    </source>
</reference>
<organism evidence="8 9">
    <name type="scientific">Pilimelia columellifera subsp. columellifera</name>
    <dbReference type="NCBI Taxonomy" id="706583"/>
    <lineage>
        <taxon>Bacteria</taxon>
        <taxon>Bacillati</taxon>
        <taxon>Actinomycetota</taxon>
        <taxon>Actinomycetes</taxon>
        <taxon>Micromonosporales</taxon>
        <taxon>Micromonosporaceae</taxon>
        <taxon>Pilimelia</taxon>
    </lineage>
</organism>
<dbReference type="PANTHER" id="PTHR43214">
    <property type="entry name" value="TWO-COMPONENT RESPONSE REGULATOR"/>
    <property type="match status" value="1"/>
</dbReference>
<accession>A0ABN3N0S9</accession>
<dbReference type="PROSITE" id="PS50043">
    <property type="entry name" value="HTH_LUXR_2"/>
    <property type="match status" value="1"/>
</dbReference>
<dbReference type="CDD" id="cd06170">
    <property type="entry name" value="LuxR_C_like"/>
    <property type="match status" value="1"/>
</dbReference>
<keyword evidence="1" id="KW-0597">Phosphoprotein</keyword>
<feature type="domain" description="HTH luxR-type" evidence="6">
    <location>
        <begin position="155"/>
        <end position="220"/>
    </location>
</feature>
<evidence type="ECO:0000256" key="4">
    <source>
        <dbReference type="ARBA" id="ARBA00023163"/>
    </source>
</evidence>
<dbReference type="InterPro" id="IPR058245">
    <property type="entry name" value="NreC/VraR/RcsB-like_REC"/>
</dbReference>
<dbReference type="Pfam" id="PF00196">
    <property type="entry name" value="GerE"/>
    <property type="match status" value="1"/>
</dbReference>
<keyword evidence="3" id="KW-0238">DNA-binding</keyword>
<evidence type="ECO:0000256" key="2">
    <source>
        <dbReference type="ARBA" id="ARBA00023015"/>
    </source>
</evidence>
<comment type="caution">
    <text evidence="5">Lacks conserved residue(s) required for the propagation of feature annotation.</text>
</comment>
<dbReference type="Gene3D" id="3.40.50.2300">
    <property type="match status" value="1"/>
</dbReference>
<keyword evidence="4" id="KW-0804">Transcription</keyword>
<dbReference type="InterPro" id="IPR016032">
    <property type="entry name" value="Sig_transdc_resp-reg_C-effctor"/>
</dbReference>
<proteinExistence type="predicted"/>
<dbReference type="PROSITE" id="PS50110">
    <property type="entry name" value="RESPONSE_REGULATORY"/>
    <property type="match status" value="1"/>
</dbReference>
<dbReference type="InterPro" id="IPR000792">
    <property type="entry name" value="Tscrpt_reg_LuxR_C"/>
</dbReference>
<dbReference type="SMART" id="SM00448">
    <property type="entry name" value="REC"/>
    <property type="match status" value="1"/>
</dbReference>